<dbReference type="PANTHER" id="PTHR10353">
    <property type="entry name" value="GLYCOSYL HYDROLASE"/>
    <property type="match status" value="1"/>
</dbReference>
<dbReference type="STRING" id="1797994.A2227_07965"/>
<dbReference type="AlphaFoldDB" id="A0A1F5SFG0"/>
<evidence type="ECO:0000313" key="6">
    <source>
        <dbReference type="Proteomes" id="UP000178367"/>
    </source>
</evidence>
<protein>
    <recommendedName>
        <fullName evidence="7">Beta-glucosidase</fullName>
    </recommendedName>
</protein>
<evidence type="ECO:0000256" key="3">
    <source>
        <dbReference type="ARBA" id="ARBA00023295"/>
    </source>
</evidence>
<dbReference type="GO" id="GO:0005975">
    <property type="term" value="P:carbohydrate metabolic process"/>
    <property type="evidence" value="ECO:0007669"/>
    <property type="project" value="InterPro"/>
</dbReference>
<sequence>MEYDTLAFPEGFLWGTATSAYQIEGGIKNDWSEWEKSEGRIEKLKKEGKRPEDYICGQACDSYNRYREDIELAKSLNTNAIRLGIEWARLEPERGSWDVAAVNHYRGVLAEAKKRNLATVVTLWHWTAPDWFAREGGWEKEGNRSIFFSYVDMVIKELGAEIDYWVILNEPMMFAFGAYVSRRHPPQKFSLLKFHRVINNLSFAHNAVYDMIHEHFPNARVGSTNMLNYFEPAHRWNPIERALADFLDYYWNRRIVKKTMKCDFLGMNYYFHDRIIWRPPFKKNLNGWVNEKGWEIFPAGIYHKLMYLKEFHKPILIMENGTADSKDEHRTAFIREHLRYIHKAIGEGADVRGYFHWSLLDNFEWSWGWDPKFGLYAVDRKTFKRTARPSAAVYREICKTNSVKIEKKPDIGY</sequence>
<dbReference type="EMBL" id="MFGB01000022">
    <property type="protein sequence ID" value="OGF25306.1"/>
    <property type="molecule type" value="Genomic_DNA"/>
</dbReference>
<dbReference type="InterPro" id="IPR017853">
    <property type="entry name" value="GH"/>
</dbReference>
<comment type="similarity">
    <text evidence="1 4">Belongs to the glycosyl hydrolase 1 family.</text>
</comment>
<dbReference type="Pfam" id="PF00232">
    <property type="entry name" value="Glyco_hydro_1"/>
    <property type="match status" value="2"/>
</dbReference>
<dbReference type="Gene3D" id="3.20.20.80">
    <property type="entry name" value="Glycosidases"/>
    <property type="match status" value="1"/>
</dbReference>
<dbReference type="GO" id="GO:0008422">
    <property type="term" value="F:beta-glucosidase activity"/>
    <property type="evidence" value="ECO:0007669"/>
    <property type="project" value="TreeGrafter"/>
</dbReference>
<comment type="caution">
    <text evidence="5">The sequence shown here is derived from an EMBL/GenBank/DDBJ whole genome shotgun (WGS) entry which is preliminary data.</text>
</comment>
<evidence type="ECO:0008006" key="7">
    <source>
        <dbReference type="Google" id="ProtNLM"/>
    </source>
</evidence>
<organism evidence="5 6">
    <name type="scientific">Candidatus Falkowbacteria bacterium RIFOXYA2_FULL_47_19</name>
    <dbReference type="NCBI Taxonomy" id="1797994"/>
    <lineage>
        <taxon>Bacteria</taxon>
        <taxon>Candidatus Falkowiibacteriota</taxon>
    </lineage>
</organism>
<evidence type="ECO:0000313" key="5">
    <source>
        <dbReference type="EMBL" id="OGF25306.1"/>
    </source>
</evidence>
<reference evidence="5 6" key="1">
    <citation type="journal article" date="2016" name="Nat. Commun.">
        <title>Thousands of microbial genomes shed light on interconnected biogeochemical processes in an aquifer system.</title>
        <authorList>
            <person name="Anantharaman K."/>
            <person name="Brown C.T."/>
            <person name="Hug L.A."/>
            <person name="Sharon I."/>
            <person name="Castelle C.J."/>
            <person name="Probst A.J."/>
            <person name="Thomas B.C."/>
            <person name="Singh A."/>
            <person name="Wilkins M.J."/>
            <person name="Karaoz U."/>
            <person name="Brodie E.L."/>
            <person name="Williams K.H."/>
            <person name="Hubbard S.S."/>
            <person name="Banfield J.F."/>
        </authorList>
    </citation>
    <scope>NUCLEOTIDE SEQUENCE [LARGE SCALE GENOMIC DNA]</scope>
</reference>
<keyword evidence="3" id="KW-0326">Glycosidase</keyword>
<gene>
    <name evidence="5" type="ORF">A2227_07965</name>
</gene>
<keyword evidence="2" id="KW-0378">Hydrolase</keyword>
<accession>A0A1F5SFG0</accession>
<dbReference type="PANTHER" id="PTHR10353:SF209">
    <property type="entry name" value="GALACTOLIPID GALACTOSYLTRANSFERASE SFR2, CHLOROPLASTIC"/>
    <property type="match status" value="1"/>
</dbReference>
<dbReference type="PROSITE" id="PS00653">
    <property type="entry name" value="GLYCOSYL_HYDROL_F1_2"/>
    <property type="match status" value="1"/>
</dbReference>
<proteinExistence type="inferred from homology"/>
<evidence type="ECO:0000256" key="1">
    <source>
        <dbReference type="ARBA" id="ARBA00010838"/>
    </source>
</evidence>
<evidence type="ECO:0000256" key="2">
    <source>
        <dbReference type="ARBA" id="ARBA00022801"/>
    </source>
</evidence>
<dbReference type="Proteomes" id="UP000178367">
    <property type="component" value="Unassembled WGS sequence"/>
</dbReference>
<dbReference type="InterPro" id="IPR001360">
    <property type="entry name" value="Glyco_hydro_1"/>
</dbReference>
<dbReference type="InterPro" id="IPR033132">
    <property type="entry name" value="GH_1_N_CS"/>
</dbReference>
<dbReference type="PRINTS" id="PR00131">
    <property type="entry name" value="GLHYDRLASE1"/>
</dbReference>
<evidence type="ECO:0000256" key="4">
    <source>
        <dbReference type="RuleBase" id="RU003690"/>
    </source>
</evidence>
<dbReference type="SUPFAM" id="SSF51445">
    <property type="entry name" value="(Trans)glycosidases"/>
    <property type="match status" value="1"/>
</dbReference>
<name>A0A1F5SFG0_9BACT</name>